<keyword evidence="3" id="KW-1185">Reference proteome</keyword>
<organism evidence="2 3">
    <name type="scientific">Mycena rosella</name>
    <name type="common">Pink bonnet</name>
    <name type="synonym">Agaricus rosellus</name>
    <dbReference type="NCBI Taxonomy" id="1033263"/>
    <lineage>
        <taxon>Eukaryota</taxon>
        <taxon>Fungi</taxon>
        <taxon>Dikarya</taxon>
        <taxon>Basidiomycota</taxon>
        <taxon>Agaricomycotina</taxon>
        <taxon>Agaricomycetes</taxon>
        <taxon>Agaricomycetidae</taxon>
        <taxon>Agaricales</taxon>
        <taxon>Marasmiineae</taxon>
        <taxon>Mycenaceae</taxon>
        <taxon>Mycena</taxon>
    </lineage>
</organism>
<dbReference type="EMBL" id="JARKIE010000225">
    <property type="protein sequence ID" value="KAJ7664211.1"/>
    <property type="molecule type" value="Genomic_DNA"/>
</dbReference>
<feature type="chain" id="PRO_5042099637" description="Secreted protein" evidence="1">
    <location>
        <begin position="20"/>
        <end position="244"/>
    </location>
</feature>
<feature type="signal peptide" evidence="1">
    <location>
        <begin position="1"/>
        <end position="19"/>
    </location>
</feature>
<dbReference type="Proteomes" id="UP001221757">
    <property type="component" value="Unassembled WGS sequence"/>
</dbReference>
<keyword evidence="1" id="KW-0732">Signal</keyword>
<comment type="caution">
    <text evidence="2">The sequence shown here is derived from an EMBL/GenBank/DDBJ whole genome shotgun (WGS) entry which is preliminary data.</text>
</comment>
<evidence type="ECO:0008006" key="4">
    <source>
        <dbReference type="Google" id="ProtNLM"/>
    </source>
</evidence>
<accession>A0AAD7G7T1</accession>
<proteinExistence type="predicted"/>
<gene>
    <name evidence="2" type="ORF">B0H17DRAFT_1211385</name>
</gene>
<protein>
    <recommendedName>
        <fullName evidence="4">Secreted protein</fullName>
    </recommendedName>
</protein>
<evidence type="ECO:0000256" key="1">
    <source>
        <dbReference type="SAM" id="SignalP"/>
    </source>
</evidence>
<sequence length="244" mass="25041">MKFGFFGLTAAAGLTAVVAVSIPRAELTACSSAINSLLSSPDPEFQCIAPGSLNDIISVGSTNTSADVFGSAVDAWLTRACGVGACSSDTLSHISGNLTACGADPSFNVTEYSAFRELVCLKDTVANKFCVTESFTQIGAANFTAATPEETIFVLVLGLTPFGATCNECTKAQYQLAVKAGNSDFQPLTQICGANFTATLNTTAVGITQAAVNSEFKANSKNGARALSPTASLLLLVFGTFALV</sequence>
<dbReference type="AlphaFoldDB" id="A0AAD7G7T1"/>
<evidence type="ECO:0000313" key="2">
    <source>
        <dbReference type="EMBL" id="KAJ7664211.1"/>
    </source>
</evidence>
<reference evidence="2" key="1">
    <citation type="submission" date="2023-03" db="EMBL/GenBank/DDBJ databases">
        <title>Massive genome expansion in bonnet fungi (Mycena s.s.) driven by repeated elements and novel gene families across ecological guilds.</title>
        <authorList>
            <consortium name="Lawrence Berkeley National Laboratory"/>
            <person name="Harder C.B."/>
            <person name="Miyauchi S."/>
            <person name="Viragh M."/>
            <person name="Kuo A."/>
            <person name="Thoen E."/>
            <person name="Andreopoulos B."/>
            <person name="Lu D."/>
            <person name="Skrede I."/>
            <person name="Drula E."/>
            <person name="Henrissat B."/>
            <person name="Morin E."/>
            <person name="Kohler A."/>
            <person name="Barry K."/>
            <person name="LaButti K."/>
            <person name="Morin E."/>
            <person name="Salamov A."/>
            <person name="Lipzen A."/>
            <person name="Mereny Z."/>
            <person name="Hegedus B."/>
            <person name="Baldrian P."/>
            <person name="Stursova M."/>
            <person name="Weitz H."/>
            <person name="Taylor A."/>
            <person name="Grigoriev I.V."/>
            <person name="Nagy L.G."/>
            <person name="Martin F."/>
            <person name="Kauserud H."/>
        </authorList>
    </citation>
    <scope>NUCLEOTIDE SEQUENCE</scope>
    <source>
        <strain evidence="2">CBHHK067</strain>
    </source>
</reference>
<evidence type="ECO:0000313" key="3">
    <source>
        <dbReference type="Proteomes" id="UP001221757"/>
    </source>
</evidence>
<name>A0AAD7G7T1_MYCRO</name>